<proteinExistence type="predicted"/>
<protein>
    <submittedName>
        <fullName evidence="1">Uncharacterized protein</fullName>
    </submittedName>
</protein>
<organism evidence="1 2">
    <name type="scientific">Pseudobacteriovorax antillogorgiicola</name>
    <dbReference type="NCBI Taxonomy" id="1513793"/>
    <lineage>
        <taxon>Bacteria</taxon>
        <taxon>Pseudomonadati</taxon>
        <taxon>Bdellovibrionota</taxon>
        <taxon>Oligoflexia</taxon>
        <taxon>Oligoflexales</taxon>
        <taxon>Pseudobacteriovoracaceae</taxon>
        <taxon>Pseudobacteriovorax</taxon>
    </lineage>
</organism>
<dbReference type="EMBL" id="FWZT01000004">
    <property type="protein sequence ID" value="SMF08407.1"/>
    <property type="molecule type" value="Genomic_DNA"/>
</dbReference>
<reference evidence="2" key="1">
    <citation type="submission" date="2017-04" db="EMBL/GenBank/DDBJ databases">
        <authorList>
            <person name="Varghese N."/>
            <person name="Submissions S."/>
        </authorList>
    </citation>
    <scope>NUCLEOTIDE SEQUENCE [LARGE SCALE GENOMIC DNA]</scope>
    <source>
        <strain evidence="2">RKEM611</strain>
    </source>
</reference>
<name>A0A1Y6BHZ3_9BACT</name>
<dbReference type="AlphaFoldDB" id="A0A1Y6BHZ3"/>
<evidence type="ECO:0000313" key="2">
    <source>
        <dbReference type="Proteomes" id="UP000192907"/>
    </source>
</evidence>
<evidence type="ECO:0000313" key="1">
    <source>
        <dbReference type="EMBL" id="SMF08407.1"/>
    </source>
</evidence>
<accession>A0A1Y6BHZ3</accession>
<sequence length="272" mass="30957">MSERGAGILVAPELMSPEEEGLVILRCEVGSEIIDVSLEIRHFSLRDTGLYLGAEVITDLKKGLTHYIHHHEDFDRQDSTLEVGHTDEFLQQIKVLSSQAFQRSSSERLGKEKAWVELSQNQWTSFIGLSSQILTTRFYINYNLDSARSFARLGDDAPDSKIHDYMREKTNIIAGSIKRWLLSHQSVDQATCENFRVRMPCTEKVDQATCKSLGCADHGMVWKIFDGDDQSSEILCCVMLQIDEYEKASEFLRLLTIASNEEPPEDDDIEFL</sequence>
<keyword evidence="2" id="KW-1185">Reference proteome</keyword>
<gene>
    <name evidence="1" type="ORF">SAMN06296036_104293</name>
</gene>
<dbReference type="Proteomes" id="UP000192907">
    <property type="component" value="Unassembled WGS sequence"/>
</dbReference>